<accession>A0A8J9WHZ4</accession>
<feature type="region of interest" description="Disordered" evidence="1">
    <location>
        <begin position="89"/>
        <end position="120"/>
    </location>
</feature>
<gene>
    <name evidence="2" type="primary">Hypp6175</name>
    <name evidence="2" type="ORF">BLAG_LOCUS4710</name>
</gene>
<proteinExistence type="predicted"/>
<evidence type="ECO:0000313" key="2">
    <source>
        <dbReference type="EMBL" id="CAH1240895.1"/>
    </source>
</evidence>
<evidence type="ECO:0000313" key="3">
    <source>
        <dbReference type="Proteomes" id="UP000838412"/>
    </source>
</evidence>
<dbReference type="OrthoDB" id="9996506at2759"/>
<dbReference type="EMBL" id="OV696696">
    <property type="protein sequence ID" value="CAH1240895.1"/>
    <property type="molecule type" value="Genomic_DNA"/>
</dbReference>
<name>A0A8J9WHZ4_BRALA</name>
<reference evidence="2" key="1">
    <citation type="submission" date="2022-01" db="EMBL/GenBank/DDBJ databases">
        <authorList>
            <person name="Braso-Vives M."/>
        </authorList>
    </citation>
    <scope>NUCLEOTIDE SEQUENCE</scope>
</reference>
<protein>
    <submittedName>
        <fullName evidence="2">Hypp6175 protein</fullName>
    </submittedName>
</protein>
<sequence length="156" mass="17123">MTRRCHIAVPGDPPNVRRMCLTPDRDLDSVYVFAGVPSPVKLRIKSSSTINHQYMWRDMATYWFNSRYVAMAGELAQHEANCVDLTEEGRPLPLPDYRHKPNAGAGGLKEEADGVKEAGGVKEEADGVAVRLPEIGPYLAFQTSGVGSAYSLETQT</sequence>
<evidence type="ECO:0000256" key="1">
    <source>
        <dbReference type="SAM" id="MobiDB-lite"/>
    </source>
</evidence>
<feature type="compositionally biased region" description="Basic and acidic residues" evidence="1">
    <location>
        <begin position="108"/>
        <end position="120"/>
    </location>
</feature>
<dbReference type="AlphaFoldDB" id="A0A8J9WHZ4"/>
<keyword evidence="3" id="KW-1185">Reference proteome</keyword>
<dbReference type="Proteomes" id="UP000838412">
    <property type="component" value="Chromosome 11"/>
</dbReference>
<organism evidence="2 3">
    <name type="scientific">Branchiostoma lanceolatum</name>
    <name type="common">Common lancelet</name>
    <name type="synonym">Amphioxus lanceolatum</name>
    <dbReference type="NCBI Taxonomy" id="7740"/>
    <lineage>
        <taxon>Eukaryota</taxon>
        <taxon>Metazoa</taxon>
        <taxon>Chordata</taxon>
        <taxon>Cephalochordata</taxon>
        <taxon>Leptocardii</taxon>
        <taxon>Amphioxiformes</taxon>
        <taxon>Branchiostomatidae</taxon>
        <taxon>Branchiostoma</taxon>
    </lineage>
</organism>